<dbReference type="Proteomes" id="UP001596215">
    <property type="component" value="Unassembled WGS sequence"/>
</dbReference>
<reference evidence="3" key="1">
    <citation type="journal article" date="2019" name="Int. J. Syst. Evol. Microbiol.">
        <title>The Global Catalogue of Microorganisms (GCM) 10K type strain sequencing project: providing services to taxonomists for standard genome sequencing and annotation.</title>
        <authorList>
            <consortium name="The Broad Institute Genomics Platform"/>
            <consortium name="The Broad Institute Genome Sequencing Center for Infectious Disease"/>
            <person name="Wu L."/>
            <person name="Ma J."/>
        </authorList>
    </citation>
    <scope>NUCLEOTIDE SEQUENCE [LARGE SCALE GENOMIC DNA]</scope>
    <source>
        <strain evidence="3">CGMCC 4.1530</strain>
    </source>
</reference>
<dbReference type="InterPro" id="IPR036654">
    <property type="entry name" value="DNA_pol_III_psi_sf"/>
</dbReference>
<dbReference type="SUPFAM" id="SSF102220">
    <property type="entry name" value="DNA polymerase III psi subunit"/>
    <property type="match status" value="1"/>
</dbReference>
<dbReference type="Pfam" id="PF03603">
    <property type="entry name" value="DNA_III_psi"/>
    <property type="match status" value="1"/>
</dbReference>
<keyword evidence="3" id="KW-1185">Reference proteome</keyword>
<dbReference type="RefSeq" id="WP_212707041.1">
    <property type="nucleotide sequence ID" value="NZ_BAAAFW010000050.1"/>
</dbReference>
<evidence type="ECO:0000313" key="3">
    <source>
        <dbReference type="Proteomes" id="UP001596215"/>
    </source>
</evidence>
<gene>
    <name evidence="2" type="ORF">ACFP73_02315</name>
</gene>
<keyword evidence="1" id="KW-0808">Transferase</keyword>
<name>A0ABW1VJD6_9GAMM</name>
<comment type="function">
    <text evidence="1">Part of the beta sliding clamp loading complex, which hydrolyzes ATP to load the beta clamp onto primed DNA to form the DNA replication pre-initiation complex. DNA polymerase III is a complex, multichain enzyme responsible for most of the replicative synthesis in bacteria. This DNA polymerase also exhibits 3' to 5' exonuclease activity.</text>
</comment>
<dbReference type="EMBL" id="JBHSUC010000002">
    <property type="protein sequence ID" value="MFC6360941.1"/>
    <property type="molecule type" value="Genomic_DNA"/>
</dbReference>
<evidence type="ECO:0000313" key="2">
    <source>
        <dbReference type="EMBL" id="MFC6360941.1"/>
    </source>
</evidence>
<dbReference type="InterPro" id="IPR004615">
    <property type="entry name" value="DNA_pol_III_psi"/>
</dbReference>
<organism evidence="2 3">
    <name type="scientific">Tatumella punctata</name>
    <dbReference type="NCBI Taxonomy" id="399969"/>
    <lineage>
        <taxon>Bacteria</taxon>
        <taxon>Pseudomonadati</taxon>
        <taxon>Pseudomonadota</taxon>
        <taxon>Gammaproteobacteria</taxon>
        <taxon>Enterobacterales</taxon>
        <taxon>Erwiniaceae</taxon>
        <taxon>Tatumella</taxon>
    </lineage>
</organism>
<evidence type="ECO:0000256" key="1">
    <source>
        <dbReference type="PIRNR" id="PIRNR029225"/>
    </source>
</evidence>
<dbReference type="Gene3D" id="3.40.50.10220">
    <property type="entry name" value="DNA polymerase III, psi subunit"/>
    <property type="match status" value="1"/>
</dbReference>
<keyword evidence="1" id="KW-0235">DNA replication</keyword>
<proteinExistence type="predicted"/>
<sequence length="136" mass="15393">MANRRDWLLQQMGITQYRLHHPRALQGEVAVRLSPDTRLVIVTADPQPSATGFLQDVLRSLGLRQHQSVTVSERQLSMLPEPLNCPVWLLGIPADRQYAAVQLATPPLSELINNSAAKRTLWQQITTYDSHFFPRA</sequence>
<protein>
    <recommendedName>
        <fullName evidence="1">DNA polymerase III subunit psi</fullName>
    </recommendedName>
</protein>
<keyword evidence="1" id="KW-0239">DNA-directed DNA polymerase</keyword>
<comment type="caution">
    <text evidence="2">The sequence shown here is derived from an EMBL/GenBank/DDBJ whole genome shotgun (WGS) entry which is preliminary data.</text>
</comment>
<dbReference type="PIRSF" id="PIRSF029225">
    <property type="entry name" value="DNA_pol_III_psi"/>
    <property type="match status" value="1"/>
</dbReference>
<accession>A0ABW1VJD6</accession>
<keyword evidence="1" id="KW-0548">Nucleotidyltransferase</keyword>